<dbReference type="AlphaFoldDB" id="A0A6P1VV83"/>
<dbReference type="RefSeq" id="WP_162387531.1">
    <property type="nucleotide sequence ID" value="NZ_CP045997.1"/>
</dbReference>
<dbReference type="Proteomes" id="UP000464577">
    <property type="component" value="Chromosome"/>
</dbReference>
<feature type="region of interest" description="Disordered" evidence="1">
    <location>
        <begin position="18"/>
        <end position="107"/>
    </location>
</feature>
<protein>
    <submittedName>
        <fullName evidence="3">Uncharacterized protein</fullName>
    </submittedName>
</protein>
<evidence type="ECO:0000313" key="4">
    <source>
        <dbReference type="Proteomes" id="UP000464577"/>
    </source>
</evidence>
<dbReference type="EMBL" id="CP045997">
    <property type="protein sequence ID" value="QHV97121.1"/>
    <property type="molecule type" value="Genomic_DNA"/>
</dbReference>
<proteinExistence type="predicted"/>
<feature type="chain" id="PRO_5026667175" evidence="2">
    <location>
        <begin position="21"/>
        <end position="107"/>
    </location>
</feature>
<organism evidence="3 4">
    <name type="scientific">Spirosoma endbachense</name>
    <dbReference type="NCBI Taxonomy" id="2666025"/>
    <lineage>
        <taxon>Bacteria</taxon>
        <taxon>Pseudomonadati</taxon>
        <taxon>Bacteroidota</taxon>
        <taxon>Cytophagia</taxon>
        <taxon>Cytophagales</taxon>
        <taxon>Cytophagaceae</taxon>
        <taxon>Spirosoma</taxon>
    </lineage>
</organism>
<gene>
    <name evidence="3" type="ORF">GJR95_19840</name>
</gene>
<feature type="compositionally biased region" description="Polar residues" evidence="1">
    <location>
        <begin position="45"/>
        <end position="54"/>
    </location>
</feature>
<feature type="compositionally biased region" description="Low complexity" evidence="1">
    <location>
        <begin position="55"/>
        <end position="66"/>
    </location>
</feature>
<dbReference type="KEGG" id="senf:GJR95_19840"/>
<feature type="compositionally biased region" description="Polar residues" evidence="1">
    <location>
        <begin position="67"/>
        <end position="94"/>
    </location>
</feature>
<evidence type="ECO:0000256" key="1">
    <source>
        <dbReference type="SAM" id="MobiDB-lite"/>
    </source>
</evidence>
<sequence length="107" mass="10828">MINSMAIVAFVLFMAGTAVAQQKQPKRTKPATTAGTISPVDAARSSPSAANTHDGTMGASTGTGTTLEQNQAGNATSPRTTSTDANSSTRTGASSVKAKKKPRKSDS</sequence>
<evidence type="ECO:0000313" key="3">
    <source>
        <dbReference type="EMBL" id="QHV97121.1"/>
    </source>
</evidence>
<evidence type="ECO:0000256" key="2">
    <source>
        <dbReference type="SAM" id="SignalP"/>
    </source>
</evidence>
<reference evidence="3 4" key="1">
    <citation type="submission" date="2019-11" db="EMBL/GenBank/DDBJ databases">
        <title>Spirosoma endbachense sp. nov., isolated from a natural salt meadow.</title>
        <authorList>
            <person name="Rojas J."/>
            <person name="Ambika Manirajan B."/>
            <person name="Ratering S."/>
            <person name="Suarez C."/>
            <person name="Geissler-Plaum R."/>
            <person name="Schnell S."/>
        </authorList>
    </citation>
    <scope>NUCLEOTIDE SEQUENCE [LARGE SCALE GENOMIC DNA]</scope>
    <source>
        <strain evidence="3 4">I-24</strain>
    </source>
</reference>
<accession>A0A6P1VV83</accession>
<keyword evidence="2" id="KW-0732">Signal</keyword>
<keyword evidence="4" id="KW-1185">Reference proteome</keyword>
<feature type="signal peptide" evidence="2">
    <location>
        <begin position="1"/>
        <end position="20"/>
    </location>
</feature>
<feature type="compositionally biased region" description="Basic residues" evidence="1">
    <location>
        <begin position="97"/>
        <end position="107"/>
    </location>
</feature>
<name>A0A6P1VV83_9BACT</name>